<evidence type="ECO:0000313" key="2">
    <source>
        <dbReference type="Proteomes" id="UP000184301"/>
    </source>
</evidence>
<gene>
    <name evidence="1" type="ORF">SAMN02745243_02673</name>
</gene>
<dbReference type="EMBL" id="FQZY01000042">
    <property type="protein sequence ID" value="SHK31005.1"/>
    <property type="molecule type" value="Genomic_DNA"/>
</dbReference>
<dbReference type="AlphaFoldDB" id="A0A1M6REU8"/>
<organism evidence="1 2">
    <name type="scientific">Hespellia stercorisuis DSM 15480</name>
    <dbReference type="NCBI Taxonomy" id="1121950"/>
    <lineage>
        <taxon>Bacteria</taxon>
        <taxon>Bacillati</taxon>
        <taxon>Bacillota</taxon>
        <taxon>Clostridia</taxon>
        <taxon>Lachnospirales</taxon>
        <taxon>Lachnospiraceae</taxon>
        <taxon>Hespellia</taxon>
    </lineage>
</organism>
<evidence type="ECO:0000313" key="1">
    <source>
        <dbReference type="EMBL" id="SHK31005.1"/>
    </source>
</evidence>
<reference evidence="1 2" key="1">
    <citation type="submission" date="2016-11" db="EMBL/GenBank/DDBJ databases">
        <authorList>
            <person name="Jaros S."/>
            <person name="Januszkiewicz K."/>
            <person name="Wedrychowicz H."/>
        </authorList>
    </citation>
    <scope>NUCLEOTIDE SEQUENCE [LARGE SCALE GENOMIC DNA]</scope>
    <source>
        <strain evidence="1 2">DSM 15480</strain>
    </source>
</reference>
<dbReference type="Proteomes" id="UP000184301">
    <property type="component" value="Unassembled WGS sequence"/>
</dbReference>
<keyword evidence="2" id="KW-1185">Reference proteome</keyword>
<accession>A0A1M6REU8</accession>
<proteinExistence type="predicted"/>
<dbReference type="RefSeq" id="WP_073111306.1">
    <property type="nucleotide sequence ID" value="NZ_FQZY01000042.1"/>
</dbReference>
<dbReference type="OrthoDB" id="2067672at2"/>
<dbReference type="STRING" id="1121950.SAMN02745243_02673"/>
<protein>
    <submittedName>
        <fullName evidence="1">Uncharacterized protein</fullName>
    </submittedName>
</protein>
<sequence>MNIQSISKKDKEIVTILDAEELVLIGNVMYQATKHQDSGDIRLTEQFYRLYSDIMIARNLCKYGHLDNFSFEHIEQARKKAREKAD</sequence>
<name>A0A1M6REU8_9FIRM</name>